<dbReference type="InterPro" id="IPR000717">
    <property type="entry name" value="PCI_dom"/>
</dbReference>
<dbReference type="SMART" id="SM00088">
    <property type="entry name" value="PINT"/>
    <property type="match status" value="1"/>
</dbReference>
<proteinExistence type="inferred from homology"/>
<dbReference type="Pfam" id="PF25573">
    <property type="entry name" value="TPR_PSMD3_N"/>
    <property type="match status" value="1"/>
</dbReference>
<evidence type="ECO:0000256" key="3">
    <source>
        <dbReference type="SAM" id="MobiDB-lite"/>
    </source>
</evidence>
<protein>
    <recommendedName>
        <fullName evidence="5">PCI domain-containing protein</fullName>
    </recommendedName>
</protein>
<dbReference type="GO" id="GO:0008541">
    <property type="term" value="C:proteasome regulatory particle, lid subcomplex"/>
    <property type="evidence" value="ECO:0007669"/>
    <property type="project" value="TreeGrafter"/>
</dbReference>
<dbReference type="Pfam" id="PF01399">
    <property type="entry name" value="PCI"/>
    <property type="match status" value="1"/>
</dbReference>
<dbReference type="GO" id="GO:0006511">
    <property type="term" value="P:ubiquitin-dependent protein catabolic process"/>
    <property type="evidence" value="ECO:0007669"/>
    <property type="project" value="TreeGrafter"/>
</dbReference>
<dbReference type="PANTHER" id="PTHR10758:SF2">
    <property type="entry name" value="26S PROTEASOME NON-ATPASE REGULATORY SUBUNIT 3"/>
    <property type="match status" value="1"/>
</dbReference>
<dbReference type="Pfam" id="PF08375">
    <property type="entry name" value="Rpn3_C"/>
    <property type="match status" value="1"/>
</dbReference>
<dbReference type="InterPro" id="IPR036390">
    <property type="entry name" value="WH_DNA-bd_sf"/>
</dbReference>
<feature type="compositionally biased region" description="Basic and acidic residues" evidence="3">
    <location>
        <begin position="284"/>
        <end position="308"/>
    </location>
</feature>
<dbReference type="GO" id="GO:0030234">
    <property type="term" value="F:enzyme regulator activity"/>
    <property type="evidence" value="ECO:0007669"/>
    <property type="project" value="InterPro"/>
</dbReference>
<sequence length="315" mass="35462">MTADVEMEVQAPSSSVPSATVPSTLQHLKEIASLIETGAQGKEVRRIVRAVRLTMMLRRKLRASVLSAFLGHVLPSGSEAFAKLSSFLPKVLFLLRHSFLCKLFLSYFLWLESCSLLGYSVAWAVIVRLLLGEIPERTVFMHKGMKKALTPYFELTNVSYKFSGTFSSDRTHNLIVRLRHNVIRTGLRNISISYSRISLADIARKLRLDSPNPVADAESIVAKAIRDGAIDATIDHANGWVVSKETGDVYSTNEPQIAFNSRIAFCLNMHNEAVRALRFPPNSNKEKESEETRRERQQQEQELAKHIAEEDDDDF</sequence>
<feature type="region of interest" description="Disordered" evidence="3">
    <location>
        <begin position="279"/>
        <end position="315"/>
    </location>
</feature>
<keyword evidence="4" id="KW-0472">Membrane</keyword>
<evidence type="ECO:0000256" key="2">
    <source>
        <dbReference type="ARBA" id="ARBA00022942"/>
    </source>
</evidence>
<accession>A0A426XZZ9</accession>
<reference evidence="6 7" key="1">
    <citation type="journal article" date="2014" name="Agronomy (Basel)">
        <title>A Draft Genome Sequence for Ensete ventricosum, the Drought-Tolerant Tree Against Hunger.</title>
        <authorList>
            <person name="Harrison J."/>
            <person name="Moore K.A."/>
            <person name="Paszkiewicz K."/>
            <person name="Jones T."/>
            <person name="Grant M."/>
            <person name="Ambacheew D."/>
            <person name="Muzemil S."/>
            <person name="Studholme D.J."/>
        </authorList>
    </citation>
    <scope>NUCLEOTIDE SEQUENCE [LARGE SCALE GENOMIC DNA]</scope>
</reference>
<gene>
    <name evidence="6" type="ORF">B296_00050467</name>
</gene>
<dbReference type="SUPFAM" id="SSF46785">
    <property type="entry name" value="Winged helix' DNA-binding domain"/>
    <property type="match status" value="1"/>
</dbReference>
<feature type="domain" description="PCI" evidence="5">
    <location>
        <begin position="92"/>
        <end position="248"/>
    </location>
</feature>
<comment type="caution">
    <text evidence="6">The sequence shown here is derived from an EMBL/GenBank/DDBJ whole genome shotgun (WGS) entry which is preliminary data.</text>
</comment>
<dbReference type="GO" id="GO:0042176">
    <property type="term" value="P:regulation of protein catabolic process"/>
    <property type="evidence" value="ECO:0007669"/>
    <property type="project" value="InterPro"/>
</dbReference>
<evidence type="ECO:0000259" key="5">
    <source>
        <dbReference type="PROSITE" id="PS50250"/>
    </source>
</evidence>
<name>A0A426XZZ9_ENSVE</name>
<comment type="similarity">
    <text evidence="1">Belongs to the proteasome subunit S3 family.</text>
</comment>
<dbReference type="PROSITE" id="PS50250">
    <property type="entry name" value="PCI"/>
    <property type="match status" value="1"/>
</dbReference>
<evidence type="ECO:0000313" key="7">
    <source>
        <dbReference type="Proteomes" id="UP000287651"/>
    </source>
</evidence>
<evidence type="ECO:0000256" key="4">
    <source>
        <dbReference type="SAM" id="Phobius"/>
    </source>
</evidence>
<evidence type="ECO:0000256" key="1">
    <source>
        <dbReference type="ARBA" id="ARBA00007912"/>
    </source>
</evidence>
<dbReference type="InterPro" id="IPR050756">
    <property type="entry name" value="CSN3"/>
</dbReference>
<dbReference type="PANTHER" id="PTHR10758">
    <property type="entry name" value="26S PROTEASOME NON-ATPASE REGULATORY SUBUNIT 3/COP9 SIGNALOSOME COMPLEX SUBUNIT 3"/>
    <property type="match status" value="1"/>
</dbReference>
<keyword evidence="4" id="KW-1133">Transmembrane helix</keyword>
<keyword evidence="2" id="KW-0647">Proteasome</keyword>
<keyword evidence="4" id="KW-0812">Transmembrane</keyword>
<evidence type="ECO:0000313" key="6">
    <source>
        <dbReference type="EMBL" id="RRT45079.1"/>
    </source>
</evidence>
<dbReference type="EMBL" id="AMZH03016060">
    <property type="protein sequence ID" value="RRT45079.1"/>
    <property type="molecule type" value="Genomic_DNA"/>
</dbReference>
<feature type="transmembrane region" description="Helical" evidence="4">
    <location>
        <begin position="107"/>
        <end position="131"/>
    </location>
</feature>
<dbReference type="InterPro" id="IPR013586">
    <property type="entry name" value="PSMD3_C"/>
</dbReference>
<dbReference type="InterPro" id="IPR057985">
    <property type="entry name" value="TPR_PSMD3_N"/>
</dbReference>
<organism evidence="6 7">
    <name type="scientific">Ensete ventricosum</name>
    <name type="common">Abyssinian banana</name>
    <name type="synonym">Musa ensete</name>
    <dbReference type="NCBI Taxonomy" id="4639"/>
    <lineage>
        <taxon>Eukaryota</taxon>
        <taxon>Viridiplantae</taxon>
        <taxon>Streptophyta</taxon>
        <taxon>Embryophyta</taxon>
        <taxon>Tracheophyta</taxon>
        <taxon>Spermatophyta</taxon>
        <taxon>Magnoliopsida</taxon>
        <taxon>Liliopsida</taxon>
        <taxon>Zingiberales</taxon>
        <taxon>Musaceae</taxon>
        <taxon>Ensete</taxon>
    </lineage>
</organism>
<dbReference type="Gene3D" id="1.25.40.570">
    <property type="match status" value="1"/>
</dbReference>
<dbReference type="Proteomes" id="UP000287651">
    <property type="component" value="Unassembled WGS sequence"/>
</dbReference>
<dbReference type="AlphaFoldDB" id="A0A426XZZ9"/>